<evidence type="ECO:0000256" key="1">
    <source>
        <dbReference type="SAM" id="MobiDB-lite"/>
    </source>
</evidence>
<reference evidence="3" key="1">
    <citation type="journal article" date="2021" name="IMA Fungus">
        <title>Genomic characterization of three marine fungi, including Emericellopsis atlantica sp. nov. with signatures of a generalist lifestyle and marine biomass degradation.</title>
        <authorList>
            <person name="Hagestad O.C."/>
            <person name="Hou L."/>
            <person name="Andersen J.H."/>
            <person name="Hansen E.H."/>
            <person name="Altermark B."/>
            <person name="Li C."/>
            <person name="Kuhnert E."/>
            <person name="Cox R.J."/>
            <person name="Crous P.W."/>
            <person name="Spatafora J.W."/>
            <person name="Lail K."/>
            <person name="Amirebrahimi M."/>
            <person name="Lipzen A."/>
            <person name="Pangilinan J."/>
            <person name="Andreopoulos W."/>
            <person name="Hayes R.D."/>
            <person name="Ng V."/>
            <person name="Grigoriev I.V."/>
            <person name="Jackson S.A."/>
            <person name="Sutton T.D.S."/>
            <person name="Dobson A.D.W."/>
            <person name="Rama T."/>
        </authorList>
    </citation>
    <scope>NUCLEOTIDE SEQUENCE</scope>
    <source>
        <strain evidence="3">TRa018bII</strain>
    </source>
</reference>
<protein>
    <recommendedName>
        <fullName evidence="2">DUF7918 domain-containing protein</fullName>
    </recommendedName>
</protein>
<comment type="caution">
    <text evidence="3">The sequence shown here is derived from an EMBL/GenBank/DDBJ whole genome shotgun (WGS) entry which is preliminary data.</text>
</comment>
<dbReference type="Pfam" id="PF25534">
    <property type="entry name" value="DUF7918"/>
    <property type="match status" value="1"/>
</dbReference>
<gene>
    <name evidence="3" type="ORF">BJ875DRAFT_487641</name>
</gene>
<feature type="region of interest" description="Disordered" evidence="1">
    <location>
        <begin position="283"/>
        <end position="317"/>
    </location>
</feature>
<dbReference type="PANTHER" id="PTHR36223">
    <property type="entry name" value="BETA-LACTAMASE-TYPE TRANSPEPTIDASE FOLD DOMAIN CONTAINING PROTEIN"/>
    <property type="match status" value="1"/>
</dbReference>
<accession>A0A9P7YBB5</accession>
<sequence length="317" mass="35930">MGLNSKIPGIEVTIIVDGKALKEYPAENEKSNNCNPDMVTHQNKCTATYFIEIQSEKNFAICLSVGAPYKLDCPKLEFRTFVNSEWIQAPCMTRTDFNNEAWSETVIGPAVKDGVSVRPMSFSKLKITPGLQWDVEMIKRQQEDMEQKSEIVVEEREIHEKSVLRKAISHSVTFCKEIEGFSSQKVKHNYIDGEDYMLATFVFKYRAKESVETLGVIPRSPSPERKPVVADIKTPRKRANKVQVPLKNKEKEEKVAKILAEIRGSDAKKVKREFSEFKEEDVEQPVIKAKGNGHESGGKSARKSFRRGEIIDLTGDD</sequence>
<dbReference type="InterPro" id="IPR057678">
    <property type="entry name" value="DUF7918"/>
</dbReference>
<keyword evidence="4" id="KW-1185">Reference proteome</keyword>
<name>A0A9P7YBB5_9HELO</name>
<organism evidence="3 4">
    <name type="scientific">Amylocarpus encephaloides</name>
    <dbReference type="NCBI Taxonomy" id="45428"/>
    <lineage>
        <taxon>Eukaryota</taxon>
        <taxon>Fungi</taxon>
        <taxon>Dikarya</taxon>
        <taxon>Ascomycota</taxon>
        <taxon>Pezizomycotina</taxon>
        <taxon>Leotiomycetes</taxon>
        <taxon>Helotiales</taxon>
        <taxon>Helotiales incertae sedis</taxon>
        <taxon>Amylocarpus</taxon>
    </lineage>
</organism>
<dbReference type="OrthoDB" id="3364132at2759"/>
<dbReference type="Proteomes" id="UP000824998">
    <property type="component" value="Unassembled WGS sequence"/>
</dbReference>
<dbReference type="PANTHER" id="PTHR36223:SF1">
    <property type="entry name" value="TRANSCRIPTION ELONGATION FACTOR EAF N-TERMINAL DOMAIN-CONTAINING PROTEIN"/>
    <property type="match status" value="1"/>
</dbReference>
<dbReference type="AlphaFoldDB" id="A0A9P7YBB5"/>
<evidence type="ECO:0000313" key="4">
    <source>
        <dbReference type="Proteomes" id="UP000824998"/>
    </source>
</evidence>
<evidence type="ECO:0000313" key="3">
    <source>
        <dbReference type="EMBL" id="KAG9230753.1"/>
    </source>
</evidence>
<feature type="domain" description="DUF7918" evidence="2">
    <location>
        <begin position="9"/>
        <end position="220"/>
    </location>
</feature>
<dbReference type="EMBL" id="MU251646">
    <property type="protein sequence ID" value="KAG9230753.1"/>
    <property type="molecule type" value="Genomic_DNA"/>
</dbReference>
<evidence type="ECO:0000259" key="2">
    <source>
        <dbReference type="Pfam" id="PF25534"/>
    </source>
</evidence>
<proteinExistence type="predicted"/>